<dbReference type="InParanoid" id="A0A3Q7FZX9"/>
<dbReference type="InterPro" id="IPR052453">
    <property type="entry name" value="CONSTANS-like_ZF"/>
</dbReference>
<dbReference type="AlphaFoldDB" id="A0A3Q7FZX9"/>
<dbReference type="RefSeq" id="XP_004231827.1">
    <property type="nucleotide sequence ID" value="XM_004231779.5"/>
</dbReference>
<feature type="compositionally biased region" description="Basic residues" evidence="4">
    <location>
        <begin position="11"/>
        <end position="27"/>
    </location>
</feature>
<dbReference type="PANTHER" id="PTHR31874:SF25">
    <property type="entry name" value="CCT MOTIF FAMILY PROTEIN"/>
    <property type="match status" value="1"/>
</dbReference>
<keyword evidence="2 3" id="KW-0539">Nucleus</keyword>
<reference evidence="6" key="1">
    <citation type="journal article" date="2012" name="Nature">
        <title>The tomato genome sequence provides insights into fleshy fruit evolution.</title>
        <authorList>
            <consortium name="Tomato Genome Consortium"/>
        </authorList>
    </citation>
    <scope>NUCLEOTIDE SEQUENCE [LARGE SCALE GENOMIC DNA]</scope>
    <source>
        <strain evidence="6">cv. Heinz 1706</strain>
    </source>
</reference>
<keyword evidence="7" id="KW-1185">Reference proteome</keyword>
<evidence type="ECO:0000256" key="1">
    <source>
        <dbReference type="ARBA" id="ARBA00004123"/>
    </source>
</evidence>
<proteinExistence type="predicted"/>
<dbReference type="GO" id="GO:0006355">
    <property type="term" value="P:regulation of DNA-templated transcription"/>
    <property type="evidence" value="ECO:0000318"/>
    <property type="project" value="GO_Central"/>
</dbReference>
<dbReference type="Gramene" id="Solyc02g093590.3.1">
    <property type="protein sequence ID" value="Solyc02g093590.3.1"/>
    <property type="gene ID" value="Solyc02g093590.3"/>
</dbReference>
<accession>A0A3Q7FZX9</accession>
<gene>
    <name evidence="6" type="primary">LOC101256821</name>
</gene>
<feature type="compositionally biased region" description="Basic and acidic residues" evidence="4">
    <location>
        <begin position="35"/>
        <end position="47"/>
    </location>
</feature>
<dbReference type="InterPro" id="IPR010402">
    <property type="entry name" value="CCT_domain"/>
</dbReference>
<name>A0A3Q7FZX9_SOLLC</name>
<evidence type="ECO:0000256" key="3">
    <source>
        <dbReference type="PROSITE-ProRule" id="PRU00357"/>
    </source>
</evidence>
<sequence>MHMSDAGCRSKNGKSKSRNKVKRRKPKFLSLSVELSEKKPQKSDDRMVSSSNGSTHDHQQLNLFPLHPENLLDDKDSTSTAQDDNVALFFAGAENSATTLNEVLVSSKDEIDSNISTSVPNYMAVSSSEASLTFADTYRGQEGELVRTALRNKERENREEEKWVVYSDVVDLDQHSESTRKDEEVSSCPWNKRQQQLSLKLDYDEILNAWSDKGPLYLQSQSPQIVPDIHDDFLAFDMPFSINGQLMSSSSVVHRVPEVIGNEQREVEDEEMKAGRREASVMRYKEKRQNRLFSKTIRYQVRKLNAEKRPRVKGRFVKRD</sequence>
<evidence type="ECO:0000256" key="2">
    <source>
        <dbReference type="ARBA" id="ARBA00023242"/>
    </source>
</evidence>
<dbReference type="PROSITE" id="PS51017">
    <property type="entry name" value="CCT"/>
    <property type="match status" value="1"/>
</dbReference>
<dbReference type="EnsemblPlants" id="Solyc02g093590.3.1">
    <property type="protein sequence ID" value="Solyc02g093590.3.1"/>
    <property type="gene ID" value="Solyc02g093590.3"/>
</dbReference>
<dbReference type="Pfam" id="PF06203">
    <property type="entry name" value="CCT"/>
    <property type="match status" value="1"/>
</dbReference>
<reference evidence="6" key="2">
    <citation type="submission" date="2019-01" db="UniProtKB">
        <authorList>
            <consortium name="EnsemblPlants"/>
        </authorList>
    </citation>
    <scope>IDENTIFICATION</scope>
    <source>
        <strain evidence="6">cv. Heinz 1706</strain>
    </source>
</reference>
<organism evidence="6">
    <name type="scientific">Solanum lycopersicum</name>
    <name type="common">Tomato</name>
    <name type="synonym">Lycopersicon esculentum</name>
    <dbReference type="NCBI Taxonomy" id="4081"/>
    <lineage>
        <taxon>Eukaryota</taxon>
        <taxon>Viridiplantae</taxon>
        <taxon>Streptophyta</taxon>
        <taxon>Embryophyta</taxon>
        <taxon>Tracheophyta</taxon>
        <taxon>Spermatophyta</taxon>
        <taxon>Magnoliopsida</taxon>
        <taxon>eudicotyledons</taxon>
        <taxon>Gunneridae</taxon>
        <taxon>Pentapetalae</taxon>
        <taxon>asterids</taxon>
        <taxon>lamiids</taxon>
        <taxon>Solanales</taxon>
        <taxon>Solanaceae</taxon>
        <taxon>Solanoideae</taxon>
        <taxon>Solaneae</taxon>
        <taxon>Solanum</taxon>
        <taxon>Solanum subgen. Lycopersicon</taxon>
    </lineage>
</organism>
<evidence type="ECO:0000259" key="5">
    <source>
        <dbReference type="PROSITE" id="PS51017"/>
    </source>
</evidence>
<evidence type="ECO:0000313" key="6">
    <source>
        <dbReference type="EnsemblPlants" id="Solyc02g093590.3.1"/>
    </source>
</evidence>
<feature type="domain" description="CCT" evidence="5">
    <location>
        <begin position="277"/>
        <end position="319"/>
    </location>
</feature>
<feature type="region of interest" description="Disordered" evidence="4">
    <location>
        <begin position="1"/>
        <end position="60"/>
    </location>
</feature>
<dbReference type="Proteomes" id="UP000004994">
    <property type="component" value="Chromosome 2"/>
</dbReference>
<comment type="subcellular location">
    <subcellularLocation>
        <location evidence="1 3">Nucleus</location>
    </subcellularLocation>
</comment>
<evidence type="ECO:0000313" key="7">
    <source>
        <dbReference type="Proteomes" id="UP000004994"/>
    </source>
</evidence>
<dbReference type="SMR" id="A0A3Q7FZX9"/>
<dbReference type="GeneID" id="101256821"/>
<dbReference type="OMA" id="NTSHEIN"/>
<dbReference type="OrthoDB" id="153872at2759"/>
<dbReference type="KEGG" id="sly:101256821"/>
<protein>
    <recommendedName>
        <fullName evidence="5">CCT domain-containing protein</fullName>
    </recommendedName>
</protein>
<dbReference type="PaxDb" id="4081-Solyc02g093590.2.1"/>
<dbReference type="PANTHER" id="PTHR31874">
    <property type="entry name" value="CCT MOTIF FAMILY PROTEIN, EXPRESSED"/>
    <property type="match status" value="1"/>
</dbReference>
<evidence type="ECO:0000256" key="4">
    <source>
        <dbReference type="SAM" id="MobiDB-lite"/>
    </source>
</evidence>
<dbReference type="GO" id="GO:0005634">
    <property type="term" value="C:nucleus"/>
    <property type="evidence" value="ECO:0000318"/>
    <property type="project" value="GO_Central"/>
</dbReference>